<organism evidence="2 3">
    <name type="scientific">Dietzia aerolata</name>
    <dbReference type="NCBI Taxonomy" id="595984"/>
    <lineage>
        <taxon>Bacteria</taxon>
        <taxon>Bacillati</taxon>
        <taxon>Actinomycetota</taxon>
        <taxon>Actinomycetes</taxon>
        <taxon>Mycobacteriales</taxon>
        <taxon>Dietziaceae</taxon>
        <taxon>Dietzia</taxon>
    </lineage>
</organism>
<protein>
    <submittedName>
        <fullName evidence="2">DUF3558 family protein</fullName>
    </submittedName>
</protein>
<reference evidence="2 3" key="1">
    <citation type="submission" date="2024-09" db="EMBL/GenBank/DDBJ databases">
        <authorList>
            <person name="Sun Q."/>
            <person name="Mori K."/>
        </authorList>
    </citation>
    <scope>NUCLEOTIDE SEQUENCE [LARGE SCALE GENOMIC DNA]</scope>
    <source>
        <strain evidence="2 3">CCM 7659</strain>
    </source>
</reference>
<accession>A0ABV5JKT8</accession>
<evidence type="ECO:0000313" key="3">
    <source>
        <dbReference type="Proteomes" id="UP001589700"/>
    </source>
</evidence>
<evidence type="ECO:0000313" key="2">
    <source>
        <dbReference type="EMBL" id="MFB9258342.1"/>
    </source>
</evidence>
<dbReference type="RefSeq" id="WP_182632188.1">
    <property type="nucleotide sequence ID" value="NZ_JAALDM010000121.1"/>
</dbReference>
<proteinExistence type="predicted"/>
<sequence length="221" mass="24133">MPGKTWNTWNRLPDRPVVPGVGKRRAIGAALAAVGVVLSGCGTADGDDTTTTTPTTSVAEQSDSPWDLPLEQRPALFDPCAEIPVEAIEQGLGGPVTPVPEYTSHKPGELMSCGWRSEDADLSVLSTWKTREEYLADRSFDVANPQQELAGREGMRLLDAIGDPEESCLQLFFTERGTTWIQINLNGLLNEFNSQRVQNACQVFEQISLPIVAYIPKGDFQ</sequence>
<dbReference type="EMBL" id="JBHMDY010000001">
    <property type="protein sequence ID" value="MFB9258342.1"/>
    <property type="molecule type" value="Genomic_DNA"/>
</dbReference>
<feature type="compositionally biased region" description="Low complexity" evidence="1">
    <location>
        <begin position="42"/>
        <end position="56"/>
    </location>
</feature>
<keyword evidence="3" id="KW-1185">Reference proteome</keyword>
<comment type="caution">
    <text evidence="2">The sequence shown here is derived from an EMBL/GenBank/DDBJ whole genome shotgun (WGS) entry which is preliminary data.</text>
</comment>
<feature type="region of interest" description="Disordered" evidence="1">
    <location>
        <begin position="42"/>
        <end position="67"/>
    </location>
</feature>
<gene>
    <name evidence="2" type="ORF">ACFFVD_00815</name>
</gene>
<name>A0ABV5JKT8_9ACTN</name>
<evidence type="ECO:0000256" key="1">
    <source>
        <dbReference type="SAM" id="MobiDB-lite"/>
    </source>
</evidence>
<dbReference type="Pfam" id="PF12079">
    <property type="entry name" value="DUF3558"/>
    <property type="match status" value="1"/>
</dbReference>
<dbReference type="InterPro" id="IPR024520">
    <property type="entry name" value="DUF3558"/>
</dbReference>
<dbReference type="Proteomes" id="UP001589700">
    <property type="component" value="Unassembled WGS sequence"/>
</dbReference>